<comment type="caution">
    <text evidence="2">The sequence shown here is derived from an EMBL/GenBank/DDBJ whole genome shotgun (WGS) entry which is preliminary data.</text>
</comment>
<proteinExistence type="predicted"/>
<dbReference type="EMBL" id="SMOL01000695">
    <property type="protein sequence ID" value="KAB2601389.1"/>
    <property type="molecule type" value="Genomic_DNA"/>
</dbReference>
<accession>A0A5N5FE62</accession>
<reference evidence="2 3" key="3">
    <citation type="submission" date="2019-11" db="EMBL/GenBank/DDBJ databases">
        <title>A de novo genome assembly of a pear dwarfing rootstock.</title>
        <authorList>
            <person name="Wang F."/>
            <person name="Wang J."/>
            <person name="Li S."/>
            <person name="Zhang Y."/>
            <person name="Fang M."/>
            <person name="Ma L."/>
            <person name="Zhao Y."/>
            <person name="Jiang S."/>
        </authorList>
    </citation>
    <scope>NUCLEOTIDE SEQUENCE [LARGE SCALE GENOMIC DNA]</scope>
    <source>
        <strain evidence="2">S2</strain>
        <tissue evidence="2">Leaf</tissue>
    </source>
</reference>
<dbReference type="Proteomes" id="UP000327157">
    <property type="component" value="Chromosome 10"/>
</dbReference>
<evidence type="ECO:0000313" key="2">
    <source>
        <dbReference type="EMBL" id="KAB2601389.1"/>
    </source>
</evidence>
<reference evidence="2 3" key="1">
    <citation type="submission" date="2019-09" db="EMBL/GenBank/DDBJ databases">
        <authorList>
            <person name="Ou C."/>
        </authorList>
    </citation>
    <scope>NUCLEOTIDE SEQUENCE [LARGE SCALE GENOMIC DNA]</scope>
    <source>
        <strain evidence="2">S2</strain>
        <tissue evidence="2">Leaf</tissue>
    </source>
</reference>
<gene>
    <name evidence="2" type="ORF">D8674_002394</name>
</gene>
<reference evidence="3" key="2">
    <citation type="submission" date="2019-10" db="EMBL/GenBank/DDBJ databases">
        <title>A de novo genome assembly of a pear dwarfing rootstock.</title>
        <authorList>
            <person name="Wang F."/>
            <person name="Wang J."/>
            <person name="Li S."/>
            <person name="Zhang Y."/>
            <person name="Fang M."/>
            <person name="Ma L."/>
            <person name="Zhao Y."/>
            <person name="Jiang S."/>
        </authorList>
    </citation>
    <scope>NUCLEOTIDE SEQUENCE [LARGE SCALE GENOMIC DNA]</scope>
</reference>
<protein>
    <submittedName>
        <fullName evidence="2">S25-RNase</fullName>
    </submittedName>
</protein>
<dbReference type="AlphaFoldDB" id="A0A5N5FE62"/>
<evidence type="ECO:0000256" key="1">
    <source>
        <dbReference type="SAM" id="MobiDB-lite"/>
    </source>
</evidence>
<evidence type="ECO:0000313" key="3">
    <source>
        <dbReference type="Proteomes" id="UP000327157"/>
    </source>
</evidence>
<organism evidence="2 3">
    <name type="scientific">Pyrus ussuriensis x Pyrus communis</name>
    <dbReference type="NCBI Taxonomy" id="2448454"/>
    <lineage>
        <taxon>Eukaryota</taxon>
        <taxon>Viridiplantae</taxon>
        <taxon>Streptophyta</taxon>
        <taxon>Embryophyta</taxon>
        <taxon>Tracheophyta</taxon>
        <taxon>Spermatophyta</taxon>
        <taxon>Magnoliopsida</taxon>
        <taxon>eudicotyledons</taxon>
        <taxon>Gunneridae</taxon>
        <taxon>Pentapetalae</taxon>
        <taxon>rosids</taxon>
        <taxon>fabids</taxon>
        <taxon>Rosales</taxon>
        <taxon>Rosaceae</taxon>
        <taxon>Amygdaloideae</taxon>
        <taxon>Maleae</taxon>
        <taxon>Pyrus</taxon>
    </lineage>
</organism>
<name>A0A5N5FE62_9ROSA</name>
<feature type="region of interest" description="Disordered" evidence="1">
    <location>
        <begin position="25"/>
        <end position="46"/>
    </location>
</feature>
<sequence length="94" mass="10688">MGFFNFNPSRRLKFKINLVMMKSSQSTASARHGLTQNEPHNATEQAPQFENHIEPLELEDSEEEVETTSCAIYQPNQPIILAKPIFGNRKKAVD</sequence>
<keyword evidence="3" id="KW-1185">Reference proteome</keyword>